<dbReference type="Pfam" id="PF13180">
    <property type="entry name" value="PDZ_2"/>
    <property type="match status" value="1"/>
</dbReference>
<accession>C3X5U8</accession>
<evidence type="ECO:0000259" key="1">
    <source>
        <dbReference type="PROSITE" id="PS50106"/>
    </source>
</evidence>
<dbReference type="Pfam" id="PF05299">
    <property type="entry name" value="Peptidase_M61"/>
    <property type="match status" value="1"/>
</dbReference>
<gene>
    <name evidence="2" type="ORF">OFAG_01737</name>
</gene>
<dbReference type="SUPFAM" id="SSF50156">
    <property type="entry name" value="PDZ domain-like"/>
    <property type="match status" value="1"/>
</dbReference>
<sequence>MQIDDTMQAIHYSIEASDLNAHLFRVTLTINNPDKNRQLFRLPAWIPGSYMIREFARNIVQIHATCDDRPVPLSKIDKHTWQAEAFSGRLHLVYEVYAWDLSVRSAHVDQTHAFFNGSSVFLEVVGYEALPHIVDIRKPADPAAGTWRVATALPEYEAQRYGFGTYIASDYDELIDSPVEMGHFILGQFQAYGIPHEIVITGRVPNLDMERIESDLKKICETEIAFFEPEIKKAPVSRYVFLIMVVKNGYGGLEHRASTALLCSRSSLPSINRKQLSPQKIDEDYLQFLGLCSHEYFHTWNVKRIKPAVFAPYDLQQETYTRLLWLFEGFTSYYDDLTIVRSGIIDVSTYLHQIASTINNVLRGRGHLKQSVADASFDAWIKYYRQDENSPNALVSYYTKGSLVALALDLTIRLETGNAKSLDDVMRVLWQRYGRDFYKGANRGITDPEAKAIMEEVTGLNLQGFFEKYIYGTDLLPLADLFASFGIAMNDTTVSSRPGLDIRVKRSGNDCIVTHVFEGGTAHRAGISAGDVLLALDGLRVSADNPSASLEKQLARYSVGEAVEIHVFRRDELMRFDAVLQDEHIPKYILTLSKEETASMKEARQHWLQLSP</sequence>
<dbReference type="Gene3D" id="2.60.40.3650">
    <property type="match status" value="1"/>
</dbReference>
<feature type="domain" description="PDZ" evidence="1">
    <location>
        <begin position="486"/>
        <end position="538"/>
    </location>
</feature>
<dbReference type="PROSITE" id="PS50106">
    <property type="entry name" value="PDZ"/>
    <property type="match status" value="1"/>
</dbReference>
<evidence type="ECO:0000313" key="2">
    <source>
        <dbReference type="EMBL" id="EEO28584.2"/>
    </source>
</evidence>
<name>C3X5U8_9BURK</name>
<dbReference type="SMART" id="SM00228">
    <property type="entry name" value="PDZ"/>
    <property type="match status" value="1"/>
</dbReference>
<dbReference type="InterPro" id="IPR040756">
    <property type="entry name" value="Peptidase_M61_N"/>
</dbReference>
<dbReference type="InterPro" id="IPR036034">
    <property type="entry name" value="PDZ_sf"/>
</dbReference>
<dbReference type="InterPro" id="IPR024191">
    <property type="entry name" value="Peptidase_M61"/>
</dbReference>
<dbReference type="Gene3D" id="2.30.42.10">
    <property type="match status" value="1"/>
</dbReference>
<dbReference type="eggNOG" id="COG3975">
    <property type="taxonomic scope" value="Bacteria"/>
</dbReference>
<dbReference type="InterPro" id="IPR007963">
    <property type="entry name" value="Peptidase_M61_catalytic"/>
</dbReference>
<protein>
    <recommendedName>
        <fullName evidence="1">PDZ domain-containing protein</fullName>
    </recommendedName>
</protein>
<dbReference type="SUPFAM" id="SSF55486">
    <property type="entry name" value="Metalloproteases ('zincins'), catalytic domain"/>
    <property type="match status" value="1"/>
</dbReference>
<keyword evidence="3" id="KW-1185">Reference proteome</keyword>
<dbReference type="Gene3D" id="1.10.390.10">
    <property type="entry name" value="Neutral Protease Domain 2"/>
    <property type="match status" value="1"/>
</dbReference>
<dbReference type="Proteomes" id="UP000003973">
    <property type="component" value="Unassembled WGS sequence"/>
</dbReference>
<dbReference type="EMBL" id="ACDP02000001">
    <property type="protein sequence ID" value="EEO28584.2"/>
    <property type="molecule type" value="Genomic_DNA"/>
</dbReference>
<dbReference type="HOGENOM" id="CLU_022755_0_1_4"/>
<reference evidence="2" key="1">
    <citation type="submission" date="2011-10" db="EMBL/GenBank/DDBJ databases">
        <title>The Genome Sequence of Oxalobacter formigenes HOxBLS.</title>
        <authorList>
            <consortium name="The Broad Institute Genome Sequencing Platform"/>
            <person name="Earl A."/>
            <person name="Ward D."/>
            <person name="Feldgarden M."/>
            <person name="Gevers D."/>
            <person name="Allison M.J."/>
            <person name="Humphrey S."/>
            <person name="Young S.K."/>
            <person name="Zeng Q."/>
            <person name="Gargeya S."/>
            <person name="Fitzgerald M."/>
            <person name="Haas B."/>
            <person name="Abouelleil A."/>
            <person name="Alvarado L."/>
            <person name="Arachchi H.M."/>
            <person name="Berlin A."/>
            <person name="Brown A."/>
            <person name="Chapman S.B."/>
            <person name="Chen Z."/>
            <person name="Dunbar C."/>
            <person name="Freedman E."/>
            <person name="Gearin G."/>
            <person name="Goldberg J."/>
            <person name="Griggs A."/>
            <person name="Gujja S."/>
            <person name="Heiman D."/>
            <person name="Howarth C."/>
            <person name="Larson L."/>
            <person name="Lui A."/>
            <person name="MacDonald P.J.P."/>
            <person name="Montmayeur A."/>
            <person name="Murphy C."/>
            <person name="Neiman D."/>
            <person name="Pearson M."/>
            <person name="Priest M."/>
            <person name="Roberts A."/>
            <person name="Saif S."/>
            <person name="Shea T."/>
            <person name="Shenoy N."/>
            <person name="Sisk P."/>
            <person name="Stolte C."/>
            <person name="Sykes S."/>
            <person name="Wortman J."/>
            <person name="Nusbaum C."/>
            <person name="Birren B."/>
        </authorList>
    </citation>
    <scope>NUCLEOTIDE SEQUENCE [LARGE SCALE GENOMIC DNA]</scope>
    <source>
        <strain evidence="2">HOxBLS</strain>
    </source>
</reference>
<dbReference type="RefSeq" id="WP_020994664.1">
    <property type="nucleotide sequence ID" value="NZ_CABMNL010000001.1"/>
</dbReference>
<dbReference type="InterPro" id="IPR001478">
    <property type="entry name" value="PDZ"/>
</dbReference>
<evidence type="ECO:0000313" key="3">
    <source>
        <dbReference type="Proteomes" id="UP000003973"/>
    </source>
</evidence>
<dbReference type="Pfam" id="PF17899">
    <property type="entry name" value="Peptidase_M61_N"/>
    <property type="match status" value="1"/>
</dbReference>
<dbReference type="MEROPS" id="M61.002"/>
<dbReference type="AlphaFoldDB" id="C3X5U8"/>
<dbReference type="InterPro" id="IPR027268">
    <property type="entry name" value="Peptidase_M4/M1_CTD_sf"/>
</dbReference>
<proteinExistence type="predicted"/>
<dbReference type="PIRSF" id="PIRSF016493">
    <property type="entry name" value="Glycyl_aminpptds"/>
    <property type="match status" value="1"/>
</dbReference>
<comment type="caution">
    <text evidence="2">The sequence shown here is derived from an EMBL/GenBank/DDBJ whole genome shotgun (WGS) entry which is preliminary data.</text>
</comment>
<organism evidence="2 3">
    <name type="scientific">Oxalobacter paraformigenes</name>
    <dbReference type="NCBI Taxonomy" id="556268"/>
    <lineage>
        <taxon>Bacteria</taxon>
        <taxon>Pseudomonadati</taxon>
        <taxon>Pseudomonadota</taxon>
        <taxon>Betaproteobacteria</taxon>
        <taxon>Burkholderiales</taxon>
        <taxon>Oxalobacteraceae</taxon>
        <taxon>Oxalobacter</taxon>
    </lineage>
</organism>